<sequence>MELQCVSQQEVMEESLKIMGLEVDSNDSDELVEERSQQLTTEEFMELHCVSQQKVMKERLKIMGLEVDKVMKERLKIMGLEVDGNDIDELVKEHNQQLTTEELMELHCVSQ</sequence>
<evidence type="ECO:0000313" key="1">
    <source>
        <dbReference type="EMBL" id="GBL77413.1"/>
    </source>
</evidence>
<proteinExistence type="predicted"/>
<comment type="caution">
    <text evidence="1">The sequence shown here is derived from an EMBL/GenBank/DDBJ whole genome shotgun (WGS) entry which is preliminary data.</text>
</comment>
<gene>
    <name evidence="1" type="ORF">AVEN_41818_1</name>
</gene>
<name>A0A4Y2AC25_ARAVE</name>
<protein>
    <submittedName>
        <fullName evidence="1">Uncharacterized protein</fullName>
    </submittedName>
</protein>
<dbReference type="Proteomes" id="UP000499080">
    <property type="component" value="Unassembled WGS sequence"/>
</dbReference>
<dbReference type="EMBL" id="BGPR01000012">
    <property type="protein sequence ID" value="GBL77413.1"/>
    <property type="molecule type" value="Genomic_DNA"/>
</dbReference>
<reference evidence="1 2" key="1">
    <citation type="journal article" date="2019" name="Sci. Rep.">
        <title>Orb-weaving spider Araneus ventricosus genome elucidates the spidroin gene catalogue.</title>
        <authorList>
            <person name="Kono N."/>
            <person name="Nakamura H."/>
            <person name="Ohtoshi R."/>
            <person name="Moran D.A.P."/>
            <person name="Shinohara A."/>
            <person name="Yoshida Y."/>
            <person name="Fujiwara M."/>
            <person name="Mori M."/>
            <person name="Tomita M."/>
            <person name="Arakawa K."/>
        </authorList>
    </citation>
    <scope>NUCLEOTIDE SEQUENCE [LARGE SCALE GENOMIC DNA]</scope>
</reference>
<dbReference type="AlphaFoldDB" id="A0A4Y2AC25"/>
<dbReference type="OrthoDB" id="7422307at2759"/>
<evidence type="ECO:0000313" key="2">
    <source>
        <dbReference type="Proteomes" id="UP000499080"/>
    </source>
</evidence>
<accession>A0A4Y2AC25</accession>
<organism evidence="1 2">
    <name type="scientific">Araneus ventricosus</name>
    <name type="common">Orbweaver spider</name>
    <name type="synonym">Epeira ventricosa</name>
    <dbReference type="NCBI Taxonomy" id="182803"/>
    <lineage>
        <taxon>Eukaryota</taxon>
        <taxon>Metazoa</taxon>
        <taxon>Ecdysozoa</taxon>
        <taxon>Arthropoda</taxon>
        <taxon>Chelicerata</taxon>
        <taxon>Arachnida</taxon>
        <taxon>Araneae</taxon>
        <taxon>Araneomorphae</taxon>
        <taxon>Entelegynae</taxon>
        <taxon>Araneoidea</taxon>
        <taxon>Araneidae</taxon>
        <taxon>Araneus</taxon>
    </lineage>
</organism>
<keyword evidence="2" id="KW-1185">Reference proteome</keyword>